<dbReference type="PANTHER" id="PTHR42951:SF22">
    <property type="entry name" value="METALLO BETA-LACTAMASE SUPERFAMILY LIPOPROTEIN"/>
    <property type="match status" value="1"/>
</dbReference>
<dbReference type="Pfam" id="PF00753">
    <property type="entry name" value="Lactamase_B"/>
    <property type="match status" value="1"/>
</dbReference>
<dbReference type="SMART" id="SM00849">
    <property type="entry name" value="Lactamase_B"/>
    <property type="match status" value="1"/>
</dbReference>
<dbReference type="Gene3D" id="3.60.15.10">
    <property type="entry name" value="Ribonuclease Z/Hydroxyacylglutathione hydrolase-like"/>
    <property type="match status" value="1"/>
</dbReference>
<proteinExistence type="predicted"/>
<dbReference type="CDD" id="cd07726">
    <property type="entry name" value="ST1585-like_MBL-fold"/>
    <property type="match status" value="1"/>
</dbReference>
<dbReference type="PANTHER" id="PTHR42951">
    <property type="entry name" value="METALLO-BETA-LACTAMASE DOMAIN-CONTAINING"/>
    <property type="match status" value="1"/>
</dbReference>
<evidence type="ECO:0000259" key="1">
    <source>
        <dbReference type="SMART" id="SM00849"/>
    </source>
</evidence>
<dbReference type="AlphaFoldDB" id="T1D4L5"/>
<sequence length="323" mass="35814">MILGQSAGPIGLDSWDGGIHAIDSRYVRPGLMASHLLVRSGEAAFVDVGSNDSVPHLLQALDALGIGAEAVRFLFLTHVHLDHAGGAGRLVRELPDMEVLVHPRGLRHMIDPTKLEAGTREVYGDALFTQLYGRIIPIPETRIRSVADGEVIALGGSEIEIWHTEGHARHHFCLWDRLSSSVFAGDNFGIAYRALQTRRGRFIFPTTTPTQFDPVKAVQSVDRIMRVQPRRIFIAHYSALEDALDELARTLQAELARYVAIGQEWIDAPNRRAAIHEALRRHTAGRLVEHGVTDPERVLEDLLQMDLQLNAAGVDDWLANPPR</sequence>
<protein>
    <submittedName>
        <fullName evidence="2">Metallo-beta-lactamase superfamily protein</fullName>
    </submittedName>
</protein>
<dbReference type="SUPFAM" id="SSF56281">
    <property type="entry name" value="Metallo-hydrolase/oxidoreductase"/>
    <property type="match status" value="1"/>
</dbReference>
<organism evidence="2">
    <name type="scientific">mine drainage metagenome</name>
    <dbReference type="NCBI Taxonomy" id="410659"/>
    <lineage>
        <taxon>unclassified sequences</taxon>
        <taxon>metagenomes</taxon>
        <taxon>ecological metagenomes</taxon>
    </lineage>
</organism>
<reference evidence="2" key="1">
    <citation type="submission" date="2013-08" db="EMBL/GenBank/DDBJ databases">
        <authorList>
            <person name="Mendez C."/>
            <person name="Richter M."/>
            <person name="Ferrer M."/>
            <person name="Sanchez J."/>
        </authorList>
    </citation>
    <scope>NUCLEOTIDE SEQUENCE</scope>
</reference>
<gene>
    <name evidence="2" type="ORF">B1B_01666</name>
</gene>
<dbReference type="InterPro" id="IPR001279">
    <property type="entry name" value="Metallo-B-lactamas"/>
</dbReference>
<dbReference type="InterPro" id="IPR037482">
    <property type="entry name" value="ST1585_MBL-fold"/>
</dbReference>
<feature type="domain" description="Metallo-beta-lactamase" evidence="1">
    <location>
        <begin position="31"/>
        <end position="236"/>
    </location>
</feature>
<dbReference type="EMBL" id="AUZY01001054">
    <property type="protein sequence ID" value="EQD76444.1"/>
    <property type="molecule type" value="Genomic_DNA"/>
</dbReference>
<reference evidence="2" key="2">
    <citation type="journal article" date="2014" name="ISME J.">
        <title>Microbial stratification in low pH oxic and suboxic macroscopic growths along an acid mine drainage.</title>
        <authorList>
            <person name="Mendez-Garcia C."/>
            <person name="Mesa V."/>
            <person name="Sprenger R.R."/>
            <person name="Richter M."/>
            <person name="Diez M.S."/>
            <person name="Solano J."/>
            <person name="Bargiela R."/>
            <person name="Golyshina O.V."/>
            <person name="Manteca A."/>
            <person name="Ramos J.L."/>
            <person name="Gallego J.R."/>
            <person name="Llorente I."/>
            <person name="Martins Dos Santos V.A."/>
            <person name="Jensen O.N."/>
            <person name="Pelaez A.I."/>
            <person name="Sanchez J."/>
            <person name="Ferrer M."/>
        </authorList>
    </citation>
    <scope>NUCLEOTIDE SEQUENCE</scope>
</reference>
<accession>T1D4L5</accession>
<comment type="caution">
    <text evidence="2">The sequence shown here is derived from an EMBL/GenBank/DDBJ whole genome shotgun (WGS) entry which is preliminary data.</text>
</comment>
<dbReference type="InterPro" id="IPR036866">
    <property type="entry name" value="RibonucZ/Hydroxyglut_hydro"/>
</dbReference>
<name>T1D4L5_9ZZZZ</name>
<evidence type="ECO:0000313" key="2">
    <source>
        <dbReference type="EMBL" id="EQD76444.1"/>
    </source>
</evidence>
<dbReference type="InterPro" id="IPR050855">
    <property type="entry name" value="NDM-1-like"/>
</dbReference>